<accession>A0A915Z4X4</accession>
<evidence type="ECO:0000313" key="1">
    <source>
        <dbReference type="EMBL" id="CAB5361309.1"/>
    </source>
</evidence>
<name>A0A915Z4X4_9GLOM</name>
<proteinExistence type="predicted"/>
<dbReference type="OrthoDB" id="2311419at2759"/>
<dbReference type="VEuPathDB" id="FungiDB:RhiirFUN_019019"/>
<organism evidence="1 2">
    <name type="scientific">Rhizophagus irregularis</name>
    <dbReference type="NCBI Taxonomy" id="588596"/>
    <lineage>
        <taxon>Eukaryota</taxon>
        <taxon>Fungi</taxon>
        <taxon>Fungi incertae sedis</taxon>
        <taxon>Mucoromycota</taxon>
        <taxon>Glomeromycotina</taxon>
        <taxon>Glomeromycetes</taxon>
        <taxon>Glomerales</taxon>
        <taxon>Glomeraceae</taxon>
        <taxon>Rhizophagus</taxon>
    </lineage>
</organism>
<protein>
    <submittedName>
        <fullName evidence="1">Uncharacterized protein</fullName>
    </submittedName>
</protein>
<gene>
    <name evidence="1" type="ORF">CHRIB12_LOCUS8609</name>
</gene>
<evidence type="ECO:0000313" key="2">
    <source>
        <dbReference type="Proteomes" id="UP000684084"/>
    </source>
</evidence>
<sequence>MISFGQFQGKIQEPSINDECGMKGIIMIERNLEEIRQDINLQDANGVLKKNLQELSTDGTKYSQDVLSLFDLLKSEYHPVTRLTMISCMDNIIKDCRSTDYRPSK</sequence>
<dbReference type="Proteomes" id="UP000684084">
    <property type="component" value="Unassembled WGS sequence"/>
</dbReference>
<dbReference type="AlphaFoldDB" id="A0A915Z4X4"/>
<reference evidence="1" key="1">
    <citation type="submission" date="2020-05" db="EMBL/GenBank/DDBJ databases">
        <authorList>
            <person name="Rincon C."/>
            <person name="Sanders R I."/>
            <person name="Robbins C."/>
            <person name="Chaturvedi A."/>
        </authorList>
    </citation>
    <scope>NUCLEOTIDE SEQUENCE</scope>
    <source>
        <strain evidence="1">CHB12</strain>
    </source>
</reference>
<dbReference type="EMBL" id="CAGKOT010000016">
    <property type="protein sequence ID" value="CAB5361309.1"/>
    <property type="molecule type" value="Genomic_DNA"/>
</dbReference>
<comment type="caution">
    <text evidence="1">The sequence shown here is derived from an EMBL/GenBank/DDBJ whole genome shotgun (WGS) entry which is preliminary data.</text>
</comment>